<feature type="domain" description="EH" evidence="1">
    <location>
        <begin position="1"/>
        <end position="90"/>
    </location>
</feature>
<sequence length="96" mass="10510">MDPFESFFRQADVDGDGRISGMEAIAFFRGAGLPQIVLAKIWQLADQAQRGFLTKPEFFHALKLVTVAQSGRELTPEISRAALLGPASTQIPPPRI</sequence>
<dbReference type="KEGG" id="smo:SELMODRAFT_80459"/>
<accession>D8QWF9</accession>
<dbReference type="GO" id="GO:0005509">
    <property type="term" value="F:calcium ion binding"/>
    <property type="evidence" value="ECO:0007669"/>
    <property type="project" value="InterPro"/>
</dbReference>
<dbReference type="Pfam" id="PF12763">
    <property type="entry name" value="EH"/>
    <property type="match status" value="1"/>
</dbReference>
<dbReference type="KEGG" id="smo:SELMODRAFT_102044"/>
<organism evidence="5">
    <name type="scientific">Selaginella moellendorffii</name>
    <name type="common">Spikemoss</name>
    <dbReference type="NCBI Taxonomy" id="88036"/>
    <lineage>
        <taxon>Eukaryota</taxon>
        <taxon>Viridiplantae</taxon>
        <taxon>Streptophyta</taxon>
        <taxon>Embryophyta</taxon>
        <taxon>Tracheophyta</taxon>
        <taxon>Lycopodiopsida</taxon>
        <taxon>Selaginellales</taxon>
        <taxon>Selaginellaceae</taxon>
        <taxon>Selaginella</taxon>
    </lineage>
</organism>
<dbReference type="SUPFAM" id="SSF47473">
    <property type="entry name" value="EF-hand"/>
    <property type="match status" value="1"/>
</dbReference>
<evidence type="ECO:0000313" key="4">
    <source>
        <dbReference type="EMBL" id="EFJ35225.1"/>
    </source>
</evidence>
<dbReference type="PANTHER" id="PTHR11216:SF161">
    <property type="entry name" value="CALCIUM-BINDING EF HAND FAMILY PROTEIN"/>
    <property type="match status" value="1"/>
</dbReference>
<proteinExistence type="predicted"/>
<gene>
    <name evidence="3" type="ORF">SELMODRAFT_102044</name>
    <name evidence="4" type="ORF">SELMODRAFT_80459</name>
</gene>
<dbReference type="HOGENOM" id="CLU_173425_0_0_1"/>
<dbReference type="Proteomes" id="UP000001514">
    <property type="component" value="Unassembled WGS sequence"/>
</dbReference>
<evidence type="ECO:0008006" key="6">
    <source>
        <dbReference type="Google" id="ProtNLM"/>
    </source>
</evidence>
<dbReference type="OMA" id="ANIFTET"/>
<dbReference type="InParanoid" id="D8QWF9"/>
<reference evidence="4 5" key="1">
    <citation type="journal article" date="2011" name="Science">
        <title>The Selaginella genome identifies genetic changes associated with the evolution of vascular plants.</title>
        <authorList>
            <person name="Banks J.A."/>
            <person name="Nishiyama T."/>
            <person name="Hasebe M."/>
            <person name="Bowman J.L."/>
            <person name="Gribskov M."/>
            <person name="dePamphilis C."/>
            <person name="Albert V.A."/>
            <person name="Aono N."/>
            <person name="Aoyama T."/>
            <person name="Ambrose B.A."/>
            <person name="Ashton N.W."/>
            <person name="Axtell M.J."/>
            <person name="Barker E."/>
            <person name="Barker M.S."/>
            <person name="Bennetzen J.L."/>
            <person name="Bonawitz N.D."/>
            <person name="Chapple C."/>
            <person name="Cheng C."/>
            <person name="Correa L.G."/>
            <person name="Dacre M."/>
            <person name="DeBarry J."/>
            <person name="Dreyer I."/>
            <person name="Elias M."/>
            <person name="Engstrom E.M."/>
            <person name="Estelle M."/>
            <person name="Feng L."/>
            <person name="Finet C."/>
            <person name="Floyd S.K."/>
            <person name="Frommer W.B."/>
            <person name="Fujita T."/>
            <person name="Gramzow L."/>
            <person name="Gutensohn M."/>
            <person name="Harholt J."/>
            <person name="Hattori M."/>
            <person name="Heyl A."/>
            <person name="Hirai T."/>
            <person name="Hiwatashi Y."/>
            <person name="Ishikawa M."/>
            <person name="Iwata M."/>
            <person name="Karol K.G."/>
            <person name="Koehler B."/>
            <person name="Kolukisaoglu U."/>
            <person name="Kubo M."/>
            <person name="Kurata T."/>
            <person name="Lalonde S."/>
            <person name="Li K."/>
            <person name="Li Y."/>
            <person name="Litt A."/>
            <person name="Lyons E."/>
            <person name="Manning G."/>
            <person name="Maruyama T."/>
            <person name="Michael T.P."/>
            <person name="Mikami K."/>
            <person name="Miyazaki S."/>
            <person name="Morinaga S."/>
            <person name="Murata T."/>
            <person name="Mueller-Roeber B."/>
            <person name="Nelson D.R."/>
            <person name="Obara M."/>
            <person name="Oguri Y."/>
            <person name="Olmstead R.G."/>
            <person name="Onodera N."/>
            <person name="Petersen B.L."/>
            <person name="Pils B."/>
            <person name="Prigge M."/>
            <person name="Rensing S.A."/>
            <person name="Riano-Pachon D.M."/>
            <person name="Roberts A.W."/>
            <person name="Sato Y."/>
            <person name="Scheller H.V."/>
            <person name="Schulz B."/>
            <person name="Schulz C."/>
            <person name="Shakirov E.V."/>
            <person name="Shibagaki N."/>
            <person name="Shinohara N."/>
            <person name="Shippen D.E."/>
            <person name="Soerensen I."/>
            <person name="Sotooka R."/>
            <person name="Sugimoto N."/>
            <person name="Sugita M."/>
            <person name="Sumikawa N."/>
            <person name="Tanurdzic M."/>
            <person name="Theissen G."/>
            <person name="Ulvskov P."/>
            <person name="Wakazuki S."/>
            <person name="Weng J.K."/>
            <person name="Willats W.W."/>
            <person name="Wipf D."/>
            <person name="Wolf P.G."/>
            <person name="Yang L."/>
            <person name="Zimmer A.D."/>
            <person name="Zhu Q."/>
            <person name="Mitros T."/>
            <person name="Hellsten U."/>
            <person name="Loque D."/>
            <person name="Otillar R."/>
            <person name="Salamov A."/>
            <person name="Schmutz J."/>
            <person name="Shapiro H."/>
            <person name="Lindquist E."/>
            <person name="Lucas S."/>
            <person name="Rokhsar D."/>
            <person name="Grigoriev I.V."/>
        </authorList>
    </citation>
    <scope>NUCLEOTIDE SEQUENCE [LARGE SCALE GENOMIC DNA]</scope>
</reference>
<dbReference type="InterPro" id="IPR000261">
    <property type="entry name" value="EH_dom"/>
</dbReference>
<dbReference type="CDD" id="cd00052">
    <property type="entry name" value="EH"/>
    <property type="match status" value="1"/>
</dbReference>
<protein>
    <recommendedName>
        <fullName evidence="6">EF-hand domain-containing protein</fullName>
    </recommendedName>
</protein>
<evidence type="ECO:0000313" key="3">
    <source>
        <dbReference type="EMBL" id="EFJ24163.1"/>
    </source>
</evidence>
<dbReference type="SMART" id="SM00027">
    <property type="entry name" value="EH"/>
    <property type="match status" value="1"/>
</dbReference>
<dbReference type="PROSITE" id="PS50031">
    <property type="entry name" value="EH"/>
    <property type="match status" value="1"/>
</dbReference>
<evidence type="ECO:0000313" key="5">
    <source>
        <dbReference type="Proteomes" id="UP000001514"/>
    </source>
</evidence>
<dbReference type="OrthoDB" id="524326at2759"/>
<dbReference type="AlphaFoldDB" id="D8QWF9"/>
<dbReference type="EMBL" id="GL377590">
    <property type="protein sequence ID" value="EFJ24163.1"/>
    <property type="molecule type" value="Genomic_DNA"/>
</dbReference>
<dbReference type="InterPro" id="IPR002048">
    <property type="entry name" value="EF_hand_dom"/>
</dbReference>
<dbReference type="Gramene" id="EFJ24163">
    <property type="protein sequence ID" value="EFJ24163"/>
    <property type="gene ID" value="SELMODRAFT_102044"/>
</dbReference>
<dbReference type="EMBL" id="GL377568">
    <property type="protein sequence ID" value="EFJ35225.1"/>
    <property type="molecule type" value="Genomic_DNA"/>
</dbReference>
<dbReference type="STRING" id="88036.D8QWF9"/>
<dbReference type="InterPro" id="IPR011992">
    <property type="entry name" value="EF-hand-dom_pair"/>
</dbReference>
<dbReference type="eggNOG" id="KOG0998">
    <property type="taxonomic scope" value="Eukaryota"/>
</dbReference>
<dbReference type="PANTHER" id="PTHR11216">
    <property type="entry name" value="EH DOMAIN"/>
    <property type="match status" value="1"/>
</dbReference>
<evidence type="ECO:0000259" key="2">
    <source>
        <dbReference type="PROSITE" id="PS50222"/>
    </source>
</evidence>
<keyword evidence="5" id="KW-1185">Reference proteome</keyword>
<dbReference type="SMART" id="SM00054">
    <property type="entry name" value="EFh"/>
    <property type="match status" value="2"/>
</dbReference>
<dbReference type="Gramene" id="EFJ35225">
    <property type="protein sequence ID" value="EFJ35225"/>
    <property type="gene ID" value="SELMODRAFT_80459"/>
</dbReference>
<feature type="non-terminal residue" evidence="4">
    <location>
        <position position="96"/>
    </location>
</feature>
<dbReference type="PROSITE" id="PS50222">
    <property type="entry name" value="EF_HAND_2"/>
    <property type="match status" value="1"/>
</dbReference>
<dbReference type="Gene3D" id="1.10.238.10">
    <property type="entry name" value="EF-hand"/>
    <property type="match status" value="1"/>
</dbReference>
<feature type="domain" description="EF-hand" evidence="2">
    <location>
        <begin position="1"/>
        <end position="34"/>
    </location>
</feature>
<evidence type="ECO:0000259" key="1">
    <source>
        <dbReference type="PROSITE" id="PS50031"/>
    </source>
</evidence>
<name>D8QWF9_SELML</name>